<dbReference type="Gene3D" id="3.40.50.1820">
    <property type="entry name" value="alpha/beta hydrolase"/>
    <property type="match status" value="1"/>
</dbReference>
<keyword evidence="1" id="KW-1133">Transmembrane helix</keyword>
<protein>
    <submittedName>
        <fullName evidence="3">Alpha/beta hydrolase</fullName>
    </submittedName>
</protein>
<comment type="caution">
    <text evidence="3">The sequence shown here is derived from an EMBL/GenBank/DDBJ whole genome shotgun (WGS) entry which is preliminary data.</text>
</comment>
<dbReference type="SUPFAM" id="SSF53474">
    <property type="entry name" value="alpha/beta-Hydrolases"/>
    <property type="match status" value="1"/>
</dbReference>
<dbReference type="AlphaFoldDB" id="A0A371IMR2"/>
<sequence>MKKFIEQEGSLTTPILNDYLNTRDGFKLSYAYFPKENAKAIVQLIPGALEYKERYFELIDVLNENGYTCIISDTRGHGHSVSDKYPFGHVDNAGEVLQDLNLVTDYAKNLQPNLPVALLGHSLGSLLARNYLMQNDDKIDLLLLLGTVAPVSIINIGIIISKLAMLFTGGNYGHSRIISGLSPMNKPPEKWIAYNKQYLLDRNSEYLMKFNFDNGACYSTLELVRNLAQPKRYQVKNPSVPIYSFSGKDDPITGGEKGLENTKNALSKIGYKNFYKKVYPNMMHEIIKEENKAVVFQDIVKVLDEHFV</sequence>
<dbReference type="Pfam" id="PF12146">
    <property type="entry name" value="Hydrolase_4"/>
    <property type="match status" value="1"/>
</dbReference>
<evidence type="ECO:0000256" key="1">
    <source>
        <dbReference type="SAM" id="Phobius"/>
    </source>
</evidence>
<gene>
    <name evidence="3" type="ORF">BBG48_002620</name>
</gene>
<dbReference type="Proteomes" id="UP000093352">
    <property type="component" value="Unassembled WGS sequence"/>
</dbReference>
<feature type="domain" description="Serine aminopeptidase S33" evidence="2">
    <location>
        <begin position="37"/>
        <end position="290"/>
    </location>
</feature>
<dbReference type="InterPro" id="IPR022742">
    <property type="entry name" value="Hydrolase_4"/>
</dbReference>
<dbReference type="EMBL" id="MBEW02000004">
    <property type="protein sequence ID" value="RDY21740.1"/>
    <property type="molecule type" value="Genomic_DNA"/>
</dbReference>
<keyword evidence="1" id="KW-0472">Membrane</keyword>
<evidence type="ECO:0000313" key="3">
    <source>
        <dbReference type="EMBL" id="RDY21740.1"/>
    </source>
</evidence>
<keyword evidence="1" id="KW-0812">Transmembrane</keyword>
<accession>A0A371IMR2</accession>
<dbReference type="GO" id="GO:0016787">
    <property type="term" value="F:hydrolase activity"/>
    <property type="evidence" value="ECO:0007669"/>
    <property type="project" value="UniProtKB-KW"/>
</dbReference>
<dbReference type="InterPro" id="IPR051044">
    <property type="entry name" value="MAG_DAG_Lipase"/>
</dbReference>
<feature type="transmembrane region" description="Helical" evidence="1">
    <location>
        <begin position="141"/>
        <end position="167"/>
    </location>
</feature>
<name>A0A371IMR2_9FIRM</name>
<dbReference type="PANTHER" id="PTHR11614">
    <property type="entry name" value="PHOSPHOLIPASE-RELATED"/>
    <property type="match status" value="1"/>
</dbReference>
<dbReference type="InterPro" id="IPR029058">
    <property type="entry name" value="AB_hydrolase_fold"/>
</dbReference>
<evidence type="ECO:0000313" key="4">
    <source>
        <dbReference type="Proteomes" id="UP000093352"/>
    </source>
</evidence>
<keyword evidence="4" id="KW-1185">Reference proteome</keyword>
<proteinExistence type="predicted"/>
<evidence type="ECO:0000259" key="2">
    <source>
        <dbReference type="Pfam" id="PF12146"/>
    </source>
</evidence>
<keyword evidence="3" id="KW-0378">Hydrolase</keyword>
<organism evidence="3 4">
    <name type="scientific">Criibacterium bergeronii</name>
    <dbReference type="NCBI Taxonomy" id="1871336"/>
    <lineage>
        <taxon>Bacteria</taxon>
        <taxon>Bacillati</taxon>
        <taxon>Bacillota</taxon>
        <taxon>Clostridia</taxon>
        <taxon>Peptostreptococcales</taxon>
        <taxon>Filifactoraceae</taxon>
        <taxon>Criibacterium</taxon>
    </lineage>
</organism>
<dbReference type="STRING" id="1871336.BBG48_02455"/>
<reference evidence="3 4" key="1">
    <citation type="journal article" date="2016" name="Genome Announc.">
        <title>Draft Genome Sequence of Criibacterium bergeronii gen. nov., sp. nov., Strain CCRI-22567T, Isolated from a Vaginal Sample from a Woman with Bacterial Vaginosis.</title>
        <authorList>
            <person name="Maheux A.F."/>
            <person name="Berube E."/>
            <person name="Boudreau D.K."/>
            <person name="Raymond F."/>
            <person name="Corbeil J."/>
            <person name="Roy P.H."/>
            <person name="Boissinot M."/>
            <person name="Omar R.F."/>
        </authorList>
    </citation>
    <scope>NUCLEOTIDE SEQUENCE [LARGE SCALE GENOMIC DNA]</scope>
    <source>
        <strain evidence="3 4">CCRI-22567</strain>
    </source>
</reference>